<accession>A0AAW9DWF1</accession>
<keyword evidence="8" id="KW-1185">Reference proteome</keyword>
<comment type="function">
    <text evidence="6">Part of an energy-coupled inorganic carbon pump.</text>
</comment>
<comment type="cofactor">
    <cofactor evidence="6">
        <name>Zn(2+)</name>
        <dbReference type="ChEBI" id="CHEBI:29105"/>
    </cofactor>
</comment>
<dbReference type="EMBL" id="JAWXYB010000018">
    <property type="protein sequence ID" value="MDX5933023.1"/>
    <property type="molecule type" value="Genomic_DNA"/>
</dbReference>
<comment type="caution">
    <text evidence="7">The sequence shown here is derived from an EMBL/GenBank/DDBJ whole genome shotgun (WGS) entry which is preliminary data.</text>
</comment>
<protein>
    <recommendedName>
        <fullName evidence="6">Probable inorganic carbon transporter subunit DabA</fullName>
    </recommendedName>
</protein>
<keyword evidence="5 6" id="KW-0472">Membrane</keyword>
<organism evidence="7 8">
    <name type="scientific">Acidiphilium acidophilum</name>
    <name type="common">Thiobacillus acidophilus</name>
    <dbReference type="NCBI Taxonomy" id="76588"/>
    <lineage>
        <taxon>Bacteria</taxon>
        <taxon>Pseudomonadati</taxon>
        <taxon>Pseudomonadota</taxon>
        <taxon>Alphaproteobacteria</taxon>
        <taxon>Acetobacterales</taxon>
        <taxon>Acidocellaceae</taxon>
        <taxon>Acidiphilium</taxon>
    </lineage>
</organism>
<keyword evidence="2 6" id="KW-1003">Cell membrane</keyword>
<evidence type="ECO:0000256" key="3">
    <source>
        <dbReference type="ARBA" id="ARBA00022723"/>
    </source>
</evidence>
<evidence type="ECO:0000256" key="5">
    <source>
        <dbReference type="ARBA" id="ARBA00023136"/>
    </source>
</evidence>
<proteinExistence type="inferred from homology"/>
<dbReference type="PANTHER" id="PTHR38344">
    <property type="entry name" value="UPF0753 PROTEIN AQ_863"/>
    <property type="match status" value="1"/>
</dbReference>
<dbReference type="PANTHER" id="PTHR38344:SF1">
    <property type="entry name" value="INORGANIC CARBON TRANSPORTER SUBUNIT DABA-RELATED"/>
    <property type="match status" value="1"/>
</dbReference>
<dbReference type="GO" id="GO:0008270">
    <property type="term" value="F:zinc ion binding"/>
    <property type="evidence" value="ECO:0007669"/>
    <property type="project" value="UniProtKB-UniRule"/>
</dbReference>
<dbReference type="AlphaFoldDB" id="A0AAW9DWF1"/>
<keyword evidence="4 6" id="KW-0862">Zinc</keyword>
<feature type="binding site" evidence="6">
    <location>
        <position position="334"/>
    </location>
    <ligand>
        <name>Zn(2+)</name>
        <dbReference type="ChEBI" id="CHEBI:29105"/>
    </ligand>
</feature>
<reference evidence="7 8" key="1">
    <citation type="submission" date="2023-11" db="EMBL/GenBank/DDBJ databases">
        <title>MicrobeMod: A computational toolkit for identifying prokaryotic methylation and restriction-modification with nanopore sequencing.</title>
        <authorList>
            <person name="Crits-Christoph A."/>
            <person name="Kang S.C."/>
            <person name="Lee H."/>
            <person name="Ostrov N."/>
        </authorList>
    </citation>
    <scope>NUCLEOTIDE SEQUENCE [LARGE SCALE GENOMIC DNA]</scope>
    <source>
        <strain evidence="7 8">DSMZ 700</strain>
    </source>
</reference>
<evidence type="ECO:0000313" key="8">
    <source>
        <dbReference type="Proteomes" id="UP001279553"/>
    </source>
</evidence>
<evidence type="ECO:0000313" key="7">
    <source>
        <dbReference type="EMBL" id="MDX5933023.1"/>
    </source>
</evidence>
<evidence type="ECO:0000256" key="2">
    <source>
        <dbReference type="ARBA" id="ARBA00022475"/>
    </source>
</evidence>
<evidence type="ECO:0000256" key="1">
    <source>
        <dbReference type="ARBA" id="ARBA00022448"/>
    </source>
</evidence>
<evidence type="ECO:0000256" key="4">
    <source>
        <dbReference type="ARBA" id="ARBA00022833"/>
    </source>
</evidence>
<comment type="subunit">
    <text evidence="6">Forms a complex with DabB.</text>
</comment>
<gene>
    <name evidence="6" type="primary">dabA</name>
    <name evidence="7" type="ORF">SIL87_19910</name>
</gene>
<dbReference type="InterPro" id="IPR018752">
    <property type="entry name" value="DabA"/>
</dbReference>
<dbReference type="RefSeq" id="WP_319615873.1">
    <property type="nucleotide sequence ID" value="NZ_JAWXYB010000018.1"/>
</dbReference>
<dbReference type="Pfam" id="PF10070">
    <property type="entry name" value="DabA"/>
    <property type="match status" value="1"/>
</dbReference>
<comment type="subcellular location">
    <subcellularLocation>
        <location evidence="6">Cell membrane</location>
        <topology evidence="6">Peripheral membrane protein</topology>
    </subcellularLocation>
</comment>
<feature type="binding site" evidence="6">
    <location>
        <position position="332"/>
    </location>
    <ligand>
        <name>Zn(2+)</name>
        <dbReference type="ChEBI" id="CHEBI:29105"/>
    </ligand>
</feature>
<feature type="binding site" evidence="6">
    <location>
        <position position="517"/>
    </location>
    <ligand>
        <name>Zn(2+)</name>
        <dbReference type="ChEBI" id="CHEBI:29105"/>
    </ligand>
</feature>
<name>A0AAW9DWF1_ACIAO</name>
<comment type="similarity">
    <text evidence="6">Belongs to the inorganic carbon transporter (TC 9.A.2) DabA family.</text>
</comment>
<feature type="binding site" evidence="6">
    <location>
        <position position="502"/>
    </location>
    <ligand>
        <name>Zn(2+)</name>
        <dbReference type="ChEBI" id="CHEBI:29105"/>
    </ligand>
</feature>
<evidence type="ECO:0000256" key="6">
    <source>
        <dbReference type="HAMAP-Rule" id="MF_01871"/>
    </source>
</evidence>
<keyword evidence="1 6" id="KW-0813">Transport</keyword>
<dbReference type="GO" id="GO:0005886">
    <property type="term" value="C:plasma membrane"/>
    <property type="evidence" value="ECO:0007669"/>
    <property type="project" value="UniProtKB-SubCell"/>
</dbReference>
<keyword evidence="3 6" id="KW-0479">Metal-binding</keyword>
<dbReference type="HAMAP" id="MF_01871">
    <property type="entry name" value="DabA"/>
    <property type="match status" value="1"/>
</dbReference>
<sequence>MSDIVTKSSESVFDRVVRRIAPVWPLDGFVAVNPYWGFVDQAFPEAAAQLQSSVGERMIMDRRWYADQIRNGRPVMPDILKAAESLGLGADEEEWRDYLREIPEPAMRLPTLSELMDRRGHASISQYVLEQISRFLAAYYDRGQSLWQLPRNEGEGLFATWRHYTLSDRSLSPMGLKAIRPILLELPVDATAARLWAQQHLRLPKAAEEDYFLVLLKSIGGWASWCRYLLWQAELQGKGNEDLADLLAIRLVWEALLRQTARRRTLERWQLQLQDWTLTDKSASLEDARRGEVLLRASEIAFRRQVVANIRQRRLSGRKSAACSPRVQAIFCIDVRSEIYRRHLESAMPSLETIGFGGFFGLMMDYRRQGDRAYRPQLPVFLGPKVHVEEHGPETVIQRRVRRLRRSTEWKQFKLSAASCFSFVEAAGLSYVGRLLADTLGWHRPSVPPDEAGFTAADRLKLSYALPDSLSIDDRLDIAEFSLKGFGLNQGGVAPIVLLVGHGSSTTNNPHRTGLDCGACAGQTGEVNARVAANLLNDTRVREGLIDRGWDLDDRTCFLPALHDTTTDRVEILAGLDDPRLDARSLAELNQALEQATNLTRLERIARLKPDLTDPDAIARDMIFRGRDWSQLRPEWALAGNAAFIAAPRWRTREMNLAGRAFLHDYDAAKDPGFGLLTVIMTAPLMVANWIALQYYGSTVDNQRQGCGNKVLHNVVGGTIGVLEGNGGDLRIGLSEQSLRDSNGGLQHEPLRLSAFIEAPAQAIDRIIADHEILRRLVDNRWLNILRISEDGAVQERQAADRWVWI</sequence>
<dbReference type="Proteomes" id="UP001279553">
    <property type="component" value="Unassembled WGS sequence"/>
</dbReference>